<dbReference type="WBParaSite" id="nRc.2.0.1.t10193-RA">
    <property type="protein sequence ID" value="nRc.2.0.1.t10193-RA"/>
    <property type="gene ID" value="nRc.2.0.1.g10193"/>
</dbReference>
<evidence type="ECO:0000313" key="2">
    <source>
        <dbReference type="WBParaSite" id="nRc.2.0.1.t10193-RA"/>
    </source>
</evidence>
<reference evidence="2" key="1">
    <citation type="submission" date="2022-11" db="UniProtKB">
        <authorList>
            <consortium name="WormBaseParasite"/>
        </authorList>
    </citation>
    <scope>IDENTIFICATION</scope>
</reference>
<keyword evidence="1" id="KW-1185">Reference proteome</keyword>
<proteinExistence type="predicted"/>
<evidence type="ECO:0000313" key="1">
    <source>
        <dbReference type="Proteomes" id="UP000887565"/>
    </source>
</evidence>
<dbReference type="AlphaFoldDB" id="A0A915I8V5"/>
<dbReference type="Proteomes" id="UP000887565">
    <property type="component" value="Unplaced"/>
</dbReference>
<sequence length="132" mass="15301">MDEYNIKHMIRITEFEGWFETVYARPLNVLRDLGYVESGELRSTLSAHSKPNFRGHVLVGFDVQKISMNRFYIHKKMKMNIVNQNATHVARFVQLGFPTGYTIMFDALAATPEDWMAFYEFVSAPKPSLSNM</sequence>
<name>A0A915I8V5_ROMCU</name>
<protein>
    <submittedName>
        <fullName evidence="2">Uncharacterized protein</fullName>
    </submittedName>
</protein>
<accession>A0A915I8V5</accession>
<organism evidence="1 2">
    <name type="scientific">Romanomermis culicivorax</name>
    <name type="common">Nematode worm</name>
    <dbReference type="NCBI Taxonomy" id="13658"/>
    <lineage>
        <taxon>Eukaryota</taxon>
        <taxon>Metazoa</taxon>
        <taxon>Ecdysozoa</taxon>
        <taxon>Nematoda</taxon>
        <taxon>Enoplea</taxon>
        <taxon>Dorylaimia</taxon>
        <taxon>Mermithida</taxon>
        <taxon>Mermithoidea</taxon>
        <taxon>Mermithidae</taxon>
        <taxon>Romanomermis</taxon>
    </lineage>
</organism>